<accession>A0A916YNC3</accession>
<gene>
    <name evidence="2" type="ORF">GCM10010989_29680</name>
</gene>
<comment type="caution">
    <text evidence="2">The sequence shown here is derived from an EMBL/GenBank/DDBJ whole genome shotgun (WGS) entry which is preliminary data.</text>
</comment>
<keyword evidence="1" id="KW-0812">Transmembrane</keyword>
<feature type="transmembrane region" description="Helical" evidence="1">
    <location>
        <begin position="78"/>
        <end position="99"/>
    </location>
</feature>
<keyword evidence="1" id="KW-0472">Membrane</keyword>
<feature type="transmembrane region" description="Helical" evidence="1">
    <location>
        <begin position="48"/>
        <end position="66"/>
    </location>
</feature>
<name>A0A916YNC3_9SPHN</name>
<proteinExistence type="predicted"/>
<protein>
    <submittedName>
        <fullName evidence="2">Uncharacterized protein</fullName>
    </submittedName>
</protein>
<organism evidence="2 3">
    <name type="scientific">Croceicoccus pelagius</name>
    <dbReference type="NCBI Taxonomy" id="1703341"/>
    <lineage>
        <taxon>Bacteria</taxon>
        <taxon>Pseudomonadati</taxon>
        <taxon>Pseudomonadota</taxon>
        <taxon>Alphaproteobacteria</taxon>
        <taxon>Sphingomonadales</taxon>
        <taxon>Erythrobacteraceae</taxon>
        <taxon>Croceicoccus</taxon>
    </lineage>
</organism>
<dbReference type="EMBL" id="BMIO01000015">
    <property type="protein sequence ID" value="GGD53561.1"/>
    <property type="molecule type" value="Genomic_DNA"/>
</dbReference>
<sequence length="100" mass="10765">MDERDAIESGEPIDRPPIYRIVLIAFLVWSSHFIVSYGAALIFPEQAIARWIAGAAMLLAFAALVVRARRTGWMRDPMALGALGLALAGIIFGTLPAVVG</sequence>
<evidence type="ECO:0000313" key="2">
    <source>
        <dbReference type="EMBL" id="GGD53561.1"/>
    </source>
</evidence>
<keyword evidence="1" id="KW-1133">Transmembrane helix</keyword>
<dbReference type="RefSeq" id="WP_066762233.1">
    <property type="nucleotide sequence ID" value="NZ_BMIO01000015.1"/>
</dbReference>
<dbReference type="Proteomes" id="UP000598997">
    <property type="component" value="Unassembled WGS sequence"/>
</dbReference>
<keyword evidence="3" id="KW-1185">Reference proteome</keyword>
<reference evidence="2 3" key="1">
    <citation type="journal article" date="2014" name="Int. J. Syst. Evol. Microbiol.">
        <title>Complete genome sequence of Corynebacterium casei LMG S-19264T (=DSM 44701T), isolated from a smear-ripened cheese.</title>
        <authorList>
            <consortium name="US DOE Joint Genome Institute (JGI-PGF)"/>
            <person name="Walter F."/>
            <person name="Albersmeier A."/>
            <person name="Kalinowski J."/>
            <person name="Ruckert C."/>
        </authorList>
    </citation>
    <scope>NUCLEOTIDE SEQUENCE [LARGE SCALE GENOMIC DNA]</scope>
    <source>
        <strain evidence="2 3">CGMCC 1.15358</strain>
    </source>
</reference>
<evidence type="ECO:0000256" key="1">
    <source>
        <dbReference type="SAM" id="Phobius"/>
    </source>
</evidence>
<evidence type="ECO:0000313" key="3">
    <source>
        <dbReference type="Proteomes" id="UP000598997"/>
    </source>
</evidence>
<feature type="transmembrane region" description="Helical" evidence="1">
    <location>
        <begin position="21"/>
        <end position="42"/>
    </location>
</feature>
<dbReference type="AlphaFoldDB" id="A0A916YNC3"/>
<dbReference type="OrthoDB" id="7410169at2"/>